<dbReference type="PANTHER" id="PTHR34737">
    <property type="entry name" value="EF-HAND DOMAIN-CONTAINING PROTEIN"/>
    <property type="match status" value="1"/>
</dbReference>
<evidence type="ECO:0000259" key="2">
    <source>
        <dbReference type="Pfam" id="PF24784"/>
    </source>
</evidence>
<dbReference type="OrthoDB" id="129121at2759"/>
<gene>
    <name evidence="3" type="ORF">KP79_PYT12934</name>
</gene>
<sequence>MSLYSTLLLIPCVFYVSAYESYIDLIPNGENVKYTSCSNLTNWQAVGHVTAGYTGNPFQRNLFGEAFAAANYTWTADLCNADSDMDGMKNGDELGFINCTLASVWRTDPSSVTLTTPEGHPGICEVTADTPAGVNCDSVNADIPAAQC</sequence>
<dbReference type="PANTHER" id="PTHR34737:SF2">
    <property type="entry name" value="EF-HAND DOMAIN-CONTAINING PROTEIN"/>
    <property type="match status" value="1"/>
</dbReference>
<feature type="domain" description="Temptin Cys/Cys disulfide" evidence="2">
    <location>
        <begin position="16"/>
        <end position="122"/>
    </location>
</feature>
<proteinExistence type="predicted"/>
<dbReference type="Pfam" id="PF24784">
    <property type="entry name" value="Temptin_C"/>
    <property type="match status" value="1"/>
</dbReference>
<comment type="caution">
    <text evidence="3">The sequence shown here is derived from an EMBL/GenBank/DDBJ whole genome shotgun (WGS) entry which is preliminary data.</text>
</comment>
<dbReference type="InterPro" id="IPR055313">
    <property type="entry name" value="Temptin-like"/>
</dbReference>
<evidence type="ECO:0000313" key="4">
    <source>
        <dbReference type="Proteomes" id="UP000242188"/>
    </source>
</evidence>
<protein>
    <submittedName>
        <fullName evidence="3">Temptin</fullName>
    </submittedName>
</protein>
<dbReference type="EMBL" id="NEDP02000791">
    <property type="protein sequence ID" value="OWF54992.1"/>
    <property type="molecule type" value="Genomic_DNA"/>
</dbReference>
<feature type="chain" id="PRO_5012758444" evidence="1">
    <location>
        <begin position="19"/>
        <end position="148"/>
    </location>
</feature>
<dbReference type="Proteomes" id="UP000242188">
    <property type="component" value="Unassembled WGS sequence"/>
</dbReference>
<accession>A0A210R207</accession>
<feature type="signal peptide" evidence="1">
    <location>
        <begin position="1"/>
        <end position="18"/>
    </location>
</feature>
<organism evidence="3 4">
    <name type="scientific">Mizuhopecten yessoensis</name>
    <name type="common">Japanese scallop</name>
    <name type="synonym">Patinopecten yessoensis</name>
    <dbReference type="NCBI Taxonomy" id="6573"/>
    <lineage>
        <taxon>Eukaryota</taxon>
        <taxon>Metazoa</taxon>
        <taxon>Spiralia</taxon>
        <taxon>Lophotrochozoa</taxon>
        <taxon>Mollusca</taxon>
        <taxon>Bivalvia</taxon>
        <taxon>Autobranchia</taxon>
        <taxon>Pteriomorphia</taxon>
        <taxon>Pectinida</taxon>
        <taxon>Pectinoidea</taxon>
        <taxon>Pectinidae</taxon>
        <taxon>Mizuhopecten</taxon>
    </lineage>
</organism>
<name>A0A210R207_MIZYE</name>
<dbReference type="InterPro" id="IPR057626">
    <property type="entry name" value="S-S_Temptin"/>
</dbReference>
<dbReference type="AlphaFoldDB" id="A0A210R207"/>
<evidence type="ECO:0000256" key="1">
    <source>
        <dbReference type="SAM" id="SignalP"/>
    </source>
</evidence>
<keyword evidence="1" id="KW-0732">Signal</keyword>
<reference evidence="3 4" key="1">
    <citation type="journal article" date="2017" name="Nat. Ecol. Evol.">
        <title>Scallop genome provides insights into evolution of bilaterian karyotype and development.</title>
        <authorList>
            <person name="Wang S."/>
            <person name="Zhang J."/>
            <person name="Jiao W."/>
            <person name="Li J."/>
            <person name="Xun X."/>
            <person name="Sun Y."/>
            <person name="Guo X."/>
            <person name="Huan P."/>
            <person name="Dong B."/>
            <person name="Zhang L."/>
            <person name="Hu X."/>
            <person name="Sun X."/>
            <person name="Wang J."/>
            <person name="Zhao C."/>
            <person name="Wang Y."/>
            <person name="Wang D."/>
            <person name="Huang X."/>
            <person name="Wang R."/>
            <person name="Lv J."/>
            <person name="Li Y."/>
            <person name="Zhang Z."/>
            <person name="Liu B."/>
            <person name="Lu W."/>
            <person name="Hui Y."/>
            <person name="Liang J."/>
            <person name="Zhou Z."/>
            <person name="Hou R."/>
            <person name="Li X."/>
            <person name="Liu Y."/>
            <person name="Li H."/>
            <person name="Ning X."/>
            <person name="Lin Y."/>
            <person name="Zhao L."/>
            <person name="Xing Q."/>
            <person name="Dou J."/>
            <person name="Li Y."/>
            <person name="Mao J."/>
            <person name="Guo H."/>
            <person name="Dou H."/>
            <person name="Li T."/>
            <person name="Mu C."/>
            <person name="Jiang W."/>
            <person name="Fu Q."/>
            <person name="Fu X."/>
            <person name="Miao Y."/>
            <person name="Liu J."/>
            <person name="Yu Q."/>
            <person name="Li R."/>
            <person name="Liao H."/>
            <person name="Li X."/>
            <person name="Kong Y."/>
            <person name="Jiang Z."/>
            <person name="Chourrout D."/>
            <person name="Li R."/>
            <person name="Bao Z."/>
        </authorList>
    </citation>
    <scope>NUCLEOTIDE SEQUENCE [LARGE SCALE GENOMIC DNA]</scope>
    <source>
        <strain evidence="3 4">PY_sf001</strain>
    </source>
</reference>
<keyword evidence="4" id="KW-1185">Reference proteome</keyword>
<evidence type="ECO:0000313" key="3">
    <source>
        <dbReference type="EMBL" id="OWF54992.1"/>
    </source>
</evidence>